<dbReference type="Proteomes" id="UP000322917">
    <property type="component" value="Unassembled WGS sequence"/>
</dbReference>
<dbReference type="EMBL" id="FQZD01000023">
    <property type="protein sequence ID" value="SHJ49045.1"/>
    <property type="molecule type" value="Genomic_DNA"/>
</dbReference>
<evidence type="ECO:0000256" key="1">
    <source>
        <dbReference type="SAM" id="Phobius"/>
    </source>
</evidence>
<dbReference type="OrthoDB" id="1683367at2"/>
<dbReference type="AlphaFoldDB" id="A0A1M6JQL0"/>
<keyword evidence="1" id="KW-0472">Membrane</keyword>
<feature type="transmembrane region" description="Helical" evidence="1">
    <location>
        <begin position="103"/>
        <end position="122"/>
    </location>
</feature>
<protein>
    <recommendedName>
        <fullName evidence="4">CAAX protease self-immunity</fullName>
    </recommendedName>
</protein>
<dbReference type="RefSeq" id="WP_149735359.1">
    <property type="nucleotide sequence ID" value="NZ_FQZD01000023.1"/>
</dbReference>
<gene>
    <name evidence="2" type="ORF">SAMN02745170_02669</name>
</gene>
<name>A0A1M6JQL0_9FIRM</name>
<evidence type="ECO:0008006" key="4">
    <source>
        <dbReference type="Google" id="ProtNLM"/>
    </source>
</evidence>
<proteinExistence type="predicted"/>
<keyword evidence="3" id="KW-1185">Reference proteome</keyword>
<evidence type="ECO:0000313" key="2">
    <source>
        <dbReference type="EMBL" id="SHJ49045.1"/>
    </source>
</evidence>
<organism evidence="2 3">
    <name type="scientific">Propionispora hippei DSM 15287</name>
    <dbReference type="NCBI Taxonomy" id="1123003"/>
    <lineage>
        <taxon>Bacteria</taxon>
        <taxon>Bacillati</taxon>
        <taxon>Bacillota</taxon>
        <taxon>Negativicutes</taxon>
        <taxon>Selenomonadales</taxon>
        <taxon>Sporomusaceae</taxon>
        <taxon>Propionispora</taxon>
    </lineage>
</organism>
<evidence type="ECO:0000313" key="3">
    <source>
        <dbReference type="Proteomes" id="UP000322917"/>
    </source>
</evidence>
<keyword evidence="1" id="KW-0812">Transmembrane</keyword>
<reference evidence="2 3" key="1">
    <citation type="submission" date="2016-11" db="EMBL/GenBank/DDBJ databases">
        <authorList>
            <person name="Varghese N."/>
            <person name="Submissions S."/>
        </authorList>
    </citation>
    <scope>NUCLEOTIDE SEQUENCE [LARGE SCALE GENOMIC DNA]</scope>
    <source>
        <strain evidence="2 3">DSM 15287</strain>
    </source>
</reference>
<feature type="transmembrane region" description="Helical" evidence="1">
    <location>
        <begin position="45"/>
        <end position="66"/>
    </location>
</feature>
<keyword evidence="1" id="KW-1133">Transmembrane helix</keyword>
<accession>A0A1M6JQL0</accession>
<sequence>MAYLIAVLMAALSFIVNKALLTRIGVKTVITYSPVIEESAKTLLSFYLGADIFLTHAVFGLIEAGYDWLTGGRGRSKAALLSVAGHSLFGGATVVTLRETGQIGLALTGAIVLHLAWNLLAVKRLRVS</sequence>